<gene>
    <name evidence="1" type="ORF">PGTUg99_032171</name>
</gene>
<reference evidence="1 2" key="1">
    <citation type="submission" date="2019-05" db="EMBL/GenBank/DDBJ databases">
        <title>Emergence of the Ug99 lineage of the wheat stem rust pathogen through somatic hybridization.</title>
        <authorList>
            <person name="Li F."/>
            <person name="Upadhyaya N.M."/>
            <person name="Sperschneider J."/>
            <person name="Matny O."/>
            <person name="Nguyen-Phuc H."/>
            <person name="Mago R."/>
            <person name="Raley C."/>
            <person name="Miller M.E."/>
            <person name="Silverstein K.A.T."/>
            <person name="Henningsen E."/>
            <person name="Hirsch C.D."/>
            <person name="Visser B."/>
            <person name="Pretorius Z.A."/>
            <person name="Steffenson B.J."/>
            <person name="Schwessinger B."/>
            <person name="Dodds P.N."/>
            <person name="Figueroa M."/>
        </authorList>
    </citation>
    <scope>NUCLEOTIDE SEQUENCE [LARGE SCALE GENOMIC DNA]</scope>
    <source>
        <strain evidence="1 2">Ug99</strain>
    </source>
</reference>
<proteinExistence type="predicted"/>
<evidence type="ECO:0000313" key="1">
    <source>
        <dbReference type="EMBL" id="KAA1115796.1"/>
    </source>
</evidence>
<evidence type="ECO:0000313" key="2">
    <source>
        <dbReference type="Proteomes" id="UP000325313"/>
    </source>
</evidence>
<sequence>MNSKSKQLKTKWISYDTKARDYNTRFSPTHTLDTPDLEAIRQMRLDDVFWNLGPFTHPEEPWAVNTTIQEGIEAYLLFSHSQEELGRIAREARQALKWGVLKSKLLERVSQFFQSDESTITDANNDRQEVLTNLCATHGFSRLVLGSVYRKLAKNHCRIWMSWNLNCLNILNWSAKYLTPAHNDAQLKSEWEDVIRRCSLLWEKLVSSSPIVVDLENPDEHLEEGMLDEEEIPPQLNSYIMNEEL</sequence>
<dbReference type="Proteomes" id="UP000325313">
    <property type="component" value="Unassembled WGS sequence"/>
</dbReference>
<dbReference type="PANTHER" id="PTHR33096">
    <property type="entry name" value="CXC2 DOMAIN-CONTAINING PROTEIN"/>
    <property type="match status" value="1"/>
</dbReference>
<organism evidence="1 2">
    <name type="scientific">Puccinia graminis f. sp. tritici</name>
    <dbReference type="NCBI Taxonomy" id="56615"/>
    <lineage>
        <taxon>Eukaryota</taxon>
        <taxon>Fungi</taxon>
        <taxon>Dikarya</taxon>
        <taxon>Basidiomycota</taxon>
        <taxon>Pucciniomycotina</taxon>
        <taxon>Pucciniomycetes</taxon>
        <taxon>Pucciniales</taxon>
        <taxon>Pucciniaceae</taxon>
        <taxon>Puccinia</taxon>
    </lineage>
</organism>
<name>A0A5B0QR89_PUCGR</name>
<accession>A0A5B0QR89</accession>
<dbReference type="PANTHER" id="PTHR33096:SF1">
    <property type="entry name" value="CXC1-LIKE CYSTEINE CLUSTER ASSOCIATED WITH KDZ TRANSPOSASES DOMAIN-CONTAINING PROTEIN"/>
    <property type="match status" value="1"/>
</dbReference>
<dbReference type="AlphaFoldDB" id="A0A5B0QR89"/>
<protein>
    <submittedName>
        <fullName evidence="1">Uncharacterized protein</fullName>
    </submittedName>
</protein>
<comment type="caution">
    <text evidence="1">The sequence shown here is derived from an EMBL/GenBank/DDBJ whole genome shotgun (WGS) entry which is preliminary data.</text>
</comment>
<dbReference type="EMBL" id="VDEP01000272">
    <property type="protein sequence ID" value="KAA1115796.1"/>
    <property type="molecule type" value="Genomic_DNA"/>
</dbReference>